<accession>A0A9X1I8S3</accession>
<keyword evidence="2" id="KW-1185">Reference proteome</keyword>
<name>A0A9X1I8S3_9FLAO</name>
<dbReference type="Proteomes" id="UP001139286">
    <property type="component" value="Unassembled WGS sequence"/>
</dbReference>
<dbReference type="AlphaFoldDB" id="A0A9X1I8S3"/>
<evidence type="ECO:0000313" key="2">
    <source>
        <dbReference type="Proteomes" id="UP001139286"/>
    </source>
</evidence>
<organism evidence="1 2">
    <name type="scientific">Neotamlana sargassicola</name>
    <dbReference type="NCBI Taxonomy" id="2883125"/>
    <lineage>
        <taxon>Bacteria</taxon>
        <taxon>Pseudomonadati</taxon>
        <taxon>Bacteroidota</taxon>
        <taxon>Flavobacteriia</taxon>
        <taxon>Flavobacteriales</taxon>
        <taxon>Flavobacteriaceae</taxon>
        <taxon>Neotamlana</taxon>
    </lineage>
</organism>
<reference evidence="1" key="1">
    <citation type="submission" date="2021-10" db="EMBL/GenBank/DDBJ databases">
        <title>Tamlana sargassums sp. nov., and Tamlana laminarinivorans sp. nov., two new bacteria isolated from the brown alga.</title>
        <authorList>
            <person name="Li J."/>
        </authorList>
    </citation>
    <scope>NUCLEOTIDE SEQUENCE</scope>
    <source>
        <strain evidence="1">62-3</strain>
    </source>
</reference>
<sequence>MNRYLTLFLCFVIYQINAQTVTTSEKCILTQAIEETSGLLFYNNKVITHNDSGNNPALYEIDTSNGNIARTVVINNATNTDWEDLSQDEKYIYIGDIGNNFGNRRNLKFYRILKTDFNTNTSVNAETINYSYVNQTDFTSKLNNNNWDAEAFVVYNDYLLIFTKNWENNEVDVYALPKTIGTHQAQKVSNFKAQGLITGADLVNSNKLYLSGYNKDQIIPFLLEITNLNITAPTNLDIFKNSTVSKIENFIPFGNQVEGICFVESNGNSDTLYLSNEKLAYNIFTFPSKLRVITIDNTTLKID</sequence>
<gene>
    <name evidence="1" type="ORF">LG651_15135</name>
</gene>
<protein>
    <recommendedName>
        <fullName evidence="3">T9SS C-terminal target domain-containing protein</fullName>
    </recommendedName>
</protein>
<proteinExistence type="predicted"/>
<evidence type="ECO:0008006" key="3">
    <source>
        <dbReference type="Google" id="ProtNLM"/>
    </source>
</evidence>
<dbReference type="EMBL" id="JAJAPX010000007">
    <property type="protein sequence ID" value="MCB4809588.1"/>
    <property type="molecule type" value="Genomic_DNA"/>
</dbReference>
<dbReference type="RefSeq" id="WP_226696949.1">
    <property type="nucleotide sequence ID" value="NZ_JAJAPX010000007.1"/>
</dbReference>
<evidence type="ECO:0000313" key="1">
    <source>
        <dbReference type="EMBL" id="MCB4809588.1"/>
    </source>
</evidence>
<comment type="caution">
    <text evidence="1">The sequence shown here is derived from an EMBL/GenBank/DDBJ whole genome shotgun (WGS) entry which is preliminary data.</text>
</comment>